<organism evidence="12 13">
    <name type="scientific">Pleuronectes platessa</name>
    <name type="common">European plaice</name>
    <dbReference type="NCBI Taxonomy" id="8262"/>
    <lineage>
        <taxon>Eukaryota</taxon>
        <taxon>Metazoa</taxon>
        <taxon>Chordata</taxon>
        <taxon>Craniata</taxon>
        <taxon>Vertebrata</taxon>
        <taxon>Euteleostomi</taxon>
        <taxon>Actinopterygii</taxon>
        <taxon>Neopterygii</taxon>
        <taxon>Teleostei</taxon>
        <taxon>Neoteleostei</taxon>
        <taxon>Acanthomorphata</taxon>
        <taxon>Carangaria</taxon>
        <taxon>Pleuronectiformes</taxon>
        <taxon>Pleuronectoidei</taxon>
        <taxon>Pleuronectidae</taxon>
        <taxon>Pleuronectes</taxon>
    </lineage>
</organism>
<evidence type="ECO:0000256" key="9">
    <source>
        <dbReference type="ARBA" id="ARBA00023180"/>
    </source>
</evidence>
<comment type="similarity">
    <text evidence="2 11">Belongs to the sulfotransferase 2 family.</text>
</comment>
<sequence length="427" mass="49485">MAAATLTRSTRVVGLMLATMCLVCFANLLVVEEKLEIIRAQFRNNEKFLQSEKAKFESERKRILEMADCNMAKLNILRKLPNLSASELKDIENLTLTTDAYVMLRPPPLPWLEQTYGGIVVEERSSGGYLPIAVAKRNSEQAAMMPLLDDMDSDHDAGNYLPLFPQAMHREYNLPEYDQNIAQEIKYYRRRLFDATRDSPVLLECRGYAIAERMHNLQEGRKQLLKEICENDKEAISKGKRSLEDLSDSELENLVVDDKHGIIYCYIPKVACTNWKRVMYVLKHGEPYQDPSSIYDQYVHGFGNLRLLSNYPRIERKAKLKHYTKFLFVRDPFVRLISAFRDKFEDSKNDYYYNPSANTSSVSTTTRLIHHALHFTTLFNIFWTHRLSRICPLILTGGRCIVCATPASFSMISLAIRRLYRRMLNSY</sequence>
<dbReference type="GO" id="GO:0016051">
    <property type="term" value="P:carbohydrate biosynthetic process"/>
    <property type="evidence" value="ECO:0007669"/>
    <property type="project" value="InterPro"/>
</dbReference>
<dbReference type="GO" id="GO:0030166">
    <property type="term" value="P:proteoglycan biosynthetic process"/>
    <property type="evidence" value="ECO:0007669"/>
    <property type="project" value="TreeGrafter"/>
</dbReference>
<gene>
    <name evidence="12" type="ORF">PLEPLA_LOCUS12506</name>
</gene>
<evidence type="ECO:0000256" key="10">
    <source>
        <dbReference type="ARBA" id="ARBA00023277"/>
    </source>
</evidence>
<evidence type="ECO:0000256" key="11">
    <source>
        <dbReference type="RuleBase" id="RU364020"/>
    </source>
</evidence>
<dbReference type="InterPro" id="IPR018011">
    <property type="entry name" value="Carb_sulfotrans_8-10"/>
</dbReference>
<evidence type="ECO:0000313" key="12">
    <source>
        <dbReference type="EMBL" id="CAB1424578.1"/>
    </source>
</evidence>
<name>A0A9N7YG93_PLEPL</name>
<evidence type="ECO:0000256" key="3">
    <source>
        <dbReference type="ARBA" id="ARBA00022679"/>
    </source>
</evidence>
<accession>A0A9N7YG93</accession>
<keyword evidence="8 11" id="KW-0472">Membrane</keyword>
<reference evidence="12" key="1">
    <citation type="submission" date="2020-03" db="EMBL/GenBank/DDBJ databases">
        <authorList>
            <person name="Weist P."/>
        </authorList>
    </citation>
    <scope>NUCLEOTIDE SEQUENCE</scope>
</reference>
<dbReference type="Proteomes" id="UP001153269">
    <property type="component" value="Unassembled WGS sequence"/>
</dbReference>
<evidence type="ECO:0000256" key="8">
    <source>
        <dbReference type="ARBA" id="ARBA00023136"/>
    </source>
</evidence>
<evidence type="ECO:0000256" key="5">
    <source>
        <dbReference type="ARBA" id="ARBA00022968"/>
    </source>
</evidence>
<dbReference type="PANTHER" id="PTHR12137">
    <property type="entry name" value="CARBOHYDRATE SULFOTRANSFERASE"/>
    <property type="match status" value="1"/>
</dbReference>
<feature type="transmembrane region" description="Helical" evidence="11">
    <location>
        <begin position="12"/>
        <end position="31"/>
    </location>
</feature>
<proteinExistence type="inferred from homology"/>
<comment type="caution">
    <text evidence="12">The sequence shown here is derived from an EMBL/GenBank/DDBJ whole genome shotgun (WGS) entry which is preliminary data.</text>
</comment>
<keyword evidence="3 11" id="KW-0808">Transferase</keyword>
<comment type="subcellular location">
    <subcellularLocation>
        <location evidence="1 11">Golgi apparatus membrane</location>
        <topology evidence="1 11">Single-pass type II membrane protein</topology>
    </subcellularLocation>
</comment>
<dbReference type="PANTHER" id="PTHR12137:SF4">
    <property type="entry name" value="CARBOHYDRATE SULFOTRANSFERASE 12"/>
    <property type="match status" value="1"/>
</dbReference>
<dbReference type="GO" id="GO:0008146">
    <property type="term" value="F:sulfotransferase activity"/>
    <property type="evidence" value="ECO:0007669"/>
    <property type="project" value="InterPro"/>
</dbReference>
<dbReference type="AlphaFoldDB" id="A0A9N7YG93"/>
<dbReference type="GO" id="GO:0000139">
    <property type="term" value="C:Golgi membrane"/>
    <property type="evidence" value="ECO:0007669"/>
    <property type="project" value="UniProtKB-SubCell"/>
</dbReference>
<evidence type="ECO:0000256" key="2">
    <source>
        <dbReference type="ARBA" id="ARBA00006339"/>
    </source>
</evidence>
<keyword evidence="7 11" id="KW-0333">Golgi apparatus</keyword>
<evidence type="ECO:0000256" key="1">
    <source>
        <dbReference type="ARBA" id="ARBA00004323"/>
    </source>
</evidence>
<keyword evidence="9 11" id="KW-0325">Glycoprotein</keyword>
<keyword evidence="6 11" id="KW-1133">Transmembrane helix</keyword>
<evidence type="ECO:0000256" key="7">
    <source>
        <dbReference type="ARBA" id="ARBA00023034"/>
    </source>
</evidence>
<keyword evidence="4 11" id="KW-0812">Transmembrane</keyword>
<keyword evidence="5 11" id="KW-0735">Signal-anchor</keyword>
<evidence type="ECO:0000256" key="4">
    <source>
        <dbReference type="ARBA" id="ARBA00022692"/>
    </source>
</evidence>
<evidence type="ECO:0000313" key="13">
    <source>
        <dbReference type="Proteomes" id="UP001153269"/>
    </source>
</evidence>
<dbReference type="InterPro" id="IPR005331">
    <property type="entry name" value="Sulfotransferase"/>
</dbReference>
<keyword evidence="13" id="KW-1185">Reference proteome</keyword>
<keyword evidence="10 11" id="KW-0119">Carbohydrate metabolism</keyword>
<dbReference type="Pfam" id="PF03567">
    <property type="entry name" value="Sulfotransfer_2"/>
    <property type="match status" value="1"/>
</dbReference>
<dbReference type="EMBL" id="CADEAL010000740">
    <property type="protein sequence ID" value="CAB1424578.1"/>
    <property type="molecule type" value="Genomic_DNA"/>
</dbReference>
<dbReference type="EC" id="2.8.2.-" evidence="11"/>
<protein>
    <recommendedName>
        <fullName evidence="11">Carbohydrate sulfotransferase</fullName>
        <ecNumber evidence="11">2.8.2.-</ecNumber>
    </recommendedName>
</protein>
<evidence type="ECO:0000256" key="6">
    <source>
        <dbReference type="ARBA" id="ARBA00022989"/>
    </source>
</evidence>